<dbReference type="SUPFAM" id="SSF52540">
    <property type="entry name" value="P-loop containing nucleoside triphosphate hydrolases"/>
    <property type="match status" value="1"/>
</dbReference>
<dbReference type="Proteomes" id="UP000474567">
    <property type="component" value="Unassembled WGS sequence"/>
</dbReference>
<dbReference type="RefSeq" id="WP_173968364.1">
    <property type="nucleotide sequence ID" value="NZ_CADCST010000158.1"/>
</dbReference>
<sequence>MFLKEIKLTNFKCLSNVSLSFEKDNKSNRKWTLILGENGTGKSNILKAIALVTSGSNALGELLGNVDSWIKFGENNCLIRAVIETKKGEEREISLKLERGDNLSKVISNNRQSLYLIDSAIENANRNYFIVAYGASRRLSNEVFSSFEKSRSARSMNVRNLFDNSSTLNPLTAWIIELDYRSGEEGINLVKEALQDFLPGIIFHSIDKEKKQVMFETIDGLISLDQLSDGYQNMAAWIGDLLFRITEAFRSYNKPLESRGLLLIDELDLHLHPKWQRKLLDFIGNKLPNFQVVATTHSPLTAQQADTGELFALKRNDSNIVEIIPFIGSPKSLLINQLLMTPVFGLETDESYEIQNVKKEYEALKAKGDSLNETEKKTMKIVKSKLKDLPQRNLQTSSSKELELLEKIEEKLKIKV</sequence>
<dbReference type="InterPro" id="IPR051396">
    <property type="entry name" value="Bact_Antivir_Def_Nuclease"/>
</dbReference>
<accession>A0ABN7ER27</accession>
<protein>
    <submittedName>
        <fullName evidence="2">DNA replication and repair protein RecF</fullName>
    </submittedName>
</protein>
<comment type="caution">
    <text evidence="2">The sequence shown here is derived from an EMBL/GenBank/DDBJ whole genome shotgun (WGS) entry which is preliminary data.</text>
</comment>
<evidence type="ECO:0000313" key="2">
    <source>
        <dbReference type="EMBL" id="CAA9203026.1"/>
    </source>
</evidence>
<organism evidence="2 3">
    <name type="scientific">Flavobacterium collinsii</name>
    <dbReference type="NCBI Taxonomy" id="1114861"/>
    <lineage>
        <taxon>Bacteria</taxon>
        <taxon>Pseudomonadati</taxon>
        <taxon>Bacteroidota</taxon>
        <taxon>Flavobacteriia</taxon>
        <taxon>Flavobacteriales</taxon>
        <taxon>Flavobacteriaceae</taxon>
        <taxon>Flavobacterium</taxon>
    </lineage>
</organism>
<dbReference type="InterPro" id="IPR003959">
    <property type="entry name" value="ATPase_AAA_core"/>
</dbReference>
<feature type="domain" description="AAA+ ATPase" evidence="1">
    <location>
        <begin position="28"/>
        <end position="339"/>
    </location>
</feature>
<evidence type="ECO:0000259" key="1">
    <source>
        <dbReference type="SMART" id="SM00382"/>
    </source>
</evidence>
<proteinExistence type="predicted"/>
<dbReference type="InterPro" id="IPR003593">
    <property type="entry name" value="AAA+_ATPase"/>
</dbReference>
<dbReference type="Pfam" id="PF13304">
    <property type="entry name" value="AAA_21"/>
    <property type="match status" value="1"/>
</dbReference>
<name>A0ABN7ER27_9FLAO</name>
<evidence type="ECO:0000313" key="3">
    <source>
        <dbReference type="Proteomes" id="UP000474567"/>
    </source>
</evidence>
<dbReference type="EMBL" id="CADCST010000158">
    <property type="protein sequence ID" value="CAA9203026.1"/>
    <property type="molecule type" value="Genomic_DNA"/>
</dbReference>
<keyword evidence="3" id="KW-1185">Reference proteome</keyword>
<dbReference type="PANTHER" id="PTHR43581">
    <property type="entry name" value="ATP/GTP PHOSPHATASE"/>
    <property type="match status" value="1"/>
</dbReference>
<dbReference type="Gene3D" id="3.40.50.300">
    <property type="entry name" value="P-loop containing nucleotide triphosphate hydrolases"/>
    <property type="match status" value="1"/>
</dbReference>
<dbReference type="SMART" id="SM00382">
    <property type="entry name" value="AAA"/>
    <property type="match status" value="1"/>
</dbReference>
<dbReference type="PANTHER" id="PTHR43581:SF4">
    <property type="entry name" value="ATP_GTP PHOSPHATASE"/>
    <property type="match status" value="1"/>
</dbReference>
<dbReference type="InterPro" id="IPR027417">
    <property type="entry name" value="P-loop_NTPase"/>
</dbReference>
<gene>
    <name evidence="2" type="primary">recF_3</name>
    <name evidence="2" type="ORF">FLACOL7796_04572</name>
</gene>
<reference evidence="2 3" key="1">
    <citation type="submission" date="2020-02" db="EMBL/GenBank/DDBJ databases">
        <authorList>
            <person name="Criscuolo A."/>
        </authorList>
    </citation>
    <scope>NUCLEOTIDE SEQUENCE [LARGE SCALE GENOMIC DNA]</scope>
    <source>
        <strain evidence="2">CECT7796</strain>
    </source>
</reference>